<keyword evidence="1" id="KW-0472">Membrane</keyword>
<dbReference type="Proteomes" id="UP000002316">
    <property type="component" value="Chromosome 5"/>
</dbReference>
<sequence>MLREKLFRKLSCVRVCSSFLLYIIIIIIKLAFFSFCLSTTLLLFFFSYVVVIIVLVRTFDSIQRSWKREEKQGRKIINDHNKKELAVQVWRMGLLSIRFNDMLLFRLTGNVFCCFYKGKQKSDDVEKESFF</sequence>
<feature type="transmembrane region" description="Helical" evidence="1">
    <location>
        <begin position="41"/>
        <end position="59"/>
    </location>
</feature>
<gene>
    <name evidence="2" type="ORF">TbgDal_V2030</name>
</gene>
<protein>
    <submittedName>
        <fullName evidence="2">T. brucei spp.-specific protein</fullName>
    </submittedName>
</protein>
<evidence type="ECO:0000256" key="1">
    <source>
        <dbReference type="SAM" id="Phobius"/>
    </source>
</evidence>
<dbReference type="GeneID" id="23861186"/>
<dbReference type="KEGG" id="tbg:TbgDal_V2030"/>
<evidence type="ECO:0000313" key="2">
    <source>
        <dbReference type="EMBL" id="CBH11065.1"/>
    </source>
</evidence>
<evidence type="ECO:0000313" key="3">
    <source>
        <dbReference type="Proteomes" id="UP000002316"/>
    </source>
</evidence>
<organism evidence="2 3">
    <name type="scientific">Trypanosoma brucei gambiense (strain MHOM/CI/86/DAL972)</name>
    <dbReference type="NCBI Taxonomy" id="679716"/>
    <lineage>
        <taxon>Eukaryota</taxon>
        <taxon>Discoba</taxon>
        <taxon>Euglenozoa</taxon>
        <taxon>Kinetoplastea</taxon>
        <taxon>Metakinetoplastina</taxon>
        <taxon>Trypanosomatida</taxon>
        <taxon>Trypanosomatidae</taxon>
        <taxon>Trypanosoma</taxon>
    </lineage>
</organism>
<dbReference type="AlphaFoldDB" id="C9ZNT7"/>
<dbReference type="VEuPathDB" id="TriTrypDB:Tbg972.5.2030"/>
<keyword evidence="1" id="KW-1133">Transmembrane helix</keyword>
<dbReference type="EMBL" id="FN554968">
    <property type="protein sequence ID" value="CBH11065.1"/>
    <property type="molecule type" value="Genomic_DNA"/>
</dbReference>
<feature type="transmembrane region" description="Helical" evidence="1">
    <location>
        <begin position="12"/>
        <end position="35"/>
    </location>
</feature>
<dbReference type="RefSeq" id="XP_011773352.1">
    <property type="nucleotide sequence ID" value="XM_011775050.1"/>
</dbReference>
<reference evidence="3" key="1">
    <citation type="journal article" date="2010" name="PLoS Negl. Trop. Dis.">
        <title>The genome sequence of Trypanosoma brucei gambiense, causative agent of chronic human african trypanosomiasis.</title>
        <authorList>
            <person name="Jackson A.P."/>
            <person name="Sanders M."/>
            <person name="Berry A."/>
            <person name="McQuillan J."/>
            <person name="Aslett M.A."/>
            <person name="Quail M.A."/>
            <person name="Chukualim B."/>
            <person name="Capewell P."/>
            <person name="MacLeod A."/>
            <person name="Melville S.E."/>
            <person name="Gibson W."/>
            <person name="Barry J.D."/>
            <person name="Berriman M."/>
            <person name="Hertz-Fowler C."/>
        </authorList>
    </citation>
    <scope>NUCLEOTIDE SEQUENCE [LARGE SCALE GENOMIC DNA]</scope>
    <source>
        <strain evidence="3">MHOM/CI/86/DAL972</strain>
    </source>
</reference>
<proteinExistence type="predicted"/>
<keyword evidence="1" id="KW-0812">Transmembrane</keyword>
<accession>C9ZNT7</accession>
<name>C9ZNT7_TRYB9</name>